<evidence type="ECO:0000256" key="4">
    <source>
        <dbReference type="ARBA" id="ARBA00023136"/>
    </source>
</evidence>
<reference evidence="9" key="1">
    <citation type="journal article" date="2020" name="Stud. Mycol.">
        <title>101 Dothideomycetes genomes: a test case for predicting lifestyles and emergence of pathogens.</title>
        <authorList>
            <person name="Haridas S."/>
            <person name="Albert R."/>
            <person name="Binder M."/>
            <person name="Bloem J."/>
            <person name="Labutti K."/>
            <person name="Salamov A."/>
            <person name="Andreopoulos B."/>
            <person name="Baker S."/>
            <person name="Barry K."/>
            <person name="Bills G."/>
            <person name="Bluhm B."/>
            <person name="Cannon C."/>
            <person name="Castanera R."/>
            <person name="Culley D."/>
            <person name="Daum C."/>
            <person name="Ezra D."/>
            <person name="Gonzalez J."/>
            <person name="Henrissat B."/>
            <person name="Kuo A."/>
            <person name="Liang C."/>
            <person name="Lipzen A."/>
            <person name="Lutzoni F."/>
            <person name="Magnuson J."/>
            <person name="Mondo S."/>
            <person name="Nolan M."/>
            <person name="Ohm R."/>
            <person name="Pangilinan J."/>
            <person name="Park H.-J."/>
            <person name="Ramirez L."/>
            <person name="Alfaro M."/>
            <person name="Sun H."/>
            <person name="Tritt A."/>
            <person name="Yoshinaga Y."/>
            <person name="Zwiers L.-H."/>
            <person name="Turgeon B."/>
            <person name="Goodwin S."/>
            <person name="Spatafora J."/>
            <person name="Crous P."/>
            <person name="Grigoriev I."/>
        </authorList>
    </citation>
    <scope>NUCLEOTIDE SEQUENCE</scope>
    <source>
        <strain evidence="9">CBS 107.79</strain>
    </source>
</reference>
<dbReference type="Pfam" id="PF20684">
    <property type="entry name" value="Fung_rhodopsin"/>
    <property type="match status" value="1"/>
</dbReference>
<dbReference type="PANTHER" id="PTHR33048:SF57">
    <property type="entry name" value="INTEGRAL MEMBRANE PROTEIN-RELATED"/>
    <property type="match status" value="1"/>
</dbReference>
<feature type="transmembrane region" description="Helical" evidence="7">
    <location>
        <begin position="212"/>
        <end position="230"/>
    </location>
</feature>
<protein>
    <recommendedName>
        <fullName evidence="8">Rhodopsin domain-containing protein</fullName>
    </recommendedName>
</protein>
<dbReference type="InterPro" id="IPR052337">
    <property type="entry name" value="SAT4-like"/>
</dbReference>
<evidence type="ECO:0000256" key="6">
    <source>
        <dbReference type="SAM" id="MobiDB-lite"/>
    </source>
</evidence>
<feature type="transmembrane region" description="Helical" evidence="7">
    <location>
        <begin position="177"/>
        <end position="200"/>
    </location>
</feature>
<evidence type="ECO:0000259" key="8">
    <source>
        <dbReference type="Pfam" id="PF20684"/>
    </source>
</evidence>
<evidence type="ECO:0000256" key="1">
    <source>
        <dbReference type="ARBA" id="ARBA00004141"/>
    </source>
</evidence>
<feature type="transmembrane region" description="Helical" evidence="7">
    <location>
        <begin position="13"/>
        <end position="35"/>
    </location>
</feature>
<evidence type="ECO:0000313" key="10">
    <source>
        <dbReference type="Proteomes" id="UP000800036"/>
    </source>
</evidence>
<dbReference type="AlphaFoldDB" id="A0A6A5UQS6"/>
<evidence type="ECO:0000256" key="3">
    <source>
        <dbReference type="ARBA" id="ARBA00022989"/>
    </source>
</evidence>
<dbReference type="OrthoDB" id="10017208at2759"/>
<gene>
    <name evidence="9" type="ORF">BU23DRAFT_559496</name>
</gene>
<comment type="subcellular location">
    <subcellularLocation>
        <location evidence="1">Membrane</location>
        <topology evidence="1">Multi-pass membrane protein</topology>
    </subcellularLocation>
</comment>
<comment type="similarity">
    <text evidence="5">Belongs to the SAT4 family.</text>
</comment>
<evidence type="ECO:0000256" key="7">
    <source>
        <dbReference type="SAM" id="Phobius"/>
    </source>
</evidence>
<feature type="domain" description="Rhodopsin" evidence="8">
    <location>
        <begin position="31"/>
        <end position="273"/>
    </location>
</feature>
<evidence type="ECO:0000256" key="5">
    <source>
        <dbReference type="ARBA" id="ARBA00038359"/>
    </source>
</evidence>
<dbReference type="InterPro" id="IPR049326">
    <property type="entry name" value="Rhodopsin_dom_fungi"/>
</dbReference>
<feature type="region of interest" description="Disordered" evidence="6">
    <location>
        <begin position="276"/>
        <end position="307"/>
    </location>
</feature>
<sequence>MALFPIKTHDQRAVLGVALGFSILAVIAVSLRLLAHQLAHKKWTLSDYFIIMACLFAVGLQSISITGVFQAGIGYGHVTEIAVEYGLEPITKLSQLIIPLQFLWVLSLSFTKISILCLYLQIFPFRWLAWASYATLSLIAAWTVATILAGCLICHPFEFNWNKKIPGGYCGNQVTSFTVTGIFNLLTDAIVLVLPMHPLYKLQMATYKKATLIAVFGLGMVTCIISALRISVLSSMDFADITYTLPKANIFSGLEPCIAVVLACIPLMRPLLGRSAETPYGSGKTPGNTGSKDSGAKSGGEDGFQRLDDDTSNLVLRPMGLQHRADASALRETIVDIHEGSQESLDEGGKAASGGLRVHVKQTFEVTKKPCDGH</sequence>
<feature type="transmembrane region" description="Helical" evidence="7">
    <location>
        <begin position="47"/>
        <end position="76"/>
    </location>
</feature>
<keyword evidence="2 7" id="KW-0812">Transmembrane</keyword>
<dbReference type="EMBL" id="ML976734">
    <property type="protein sequence ID" value="KAF1967291.1"/>
    <property type="molecule type" value="Genomic_DNA"/>
</dbReference>
<organism evidence="9 10">
    <name type="scientific">Bimuria novae-zelandiae CBS 107.79</name>
    <dbReference type="NCBI Taxonomy" id="1447943"/>
    <lineage>
        <taxon>Eukaryota</taxon>
        <taxon>Fungi</taxon>
        <taxon>Dikarya</taxon>
        <taxon>Ascomycota</taxon>
        <taxon>Pezizomycotina</taxon>
        <taxon>Dothideomycetes</taxon>
        <taxon>Pleosporomycetidae</taxon>
        <taxon>Pleosporales</taxon>
        <taxon>Massarineae</taxon>
        <taxon>Didymosphaeriaceae</taxon>
        <taxon>Bimuria</taxon>
    </lineage>
</organism>
<evidence type="ECO:0000256" key="2">
    <source>
        <dbReference type="ARBA" id="ARBA00022692"/>
    </source>
</evidence>
<dbReference type="PANTHER" id="PTHR33048">
    <property type="entry name" value="PTH11-LIKE INTEGRAL MEMBRANE PROTEIN (AFU_ORTHOLOGUE AFUA_5G11245)"/>
    <property type="match status" value="1"/>
</dbReference>
<name>A0A6A5UQS6_9PLEO</name>
<feature type="transmembrane region" description="Helical" evidence="7">
    <location>
        <begin position="127"/>
        <end position="157"/>
    </location>
</feature>
<dbReference type="Proteomes" id="UP000800036">
    <property type="component" value="Unassembled WGS sequence"/>
</dbReference>
<evidence type="ECO:0000313" key="9">
    <source>
        <dbReference type="EMBL" id="KAF1967291.1"/>
    </source>
</evidence>
<accession>A0A6A5UQS6</accession>
<keyword evidence="3 7" id="KW-1133">Transmembrane helix</keyword>
<proteinExistence type="inferred from homology"/>
<keyword evidence="10" id="KW-1185">Reference proteome</keyword>
<keyword evidence="4 7" id="KW-0472">Membrane</keyword>
<feature type="transmembrane region" description="Helical" evidence="7">
    <location>
        <begin position="96"/>
        <end position="120"/>
    </location>
</feature>
<dbReference type="GO" id="GO:0016020">
    <property type="term" value="C:membrane"/>
    <property type="evidence" value="ECO:0007669"/>
    <property type="project" value="UniProtKB-SubCell"/>
</dbReference>